<evidence type="ECO:0000256" key="3">
    <source>
        <dbReference type="ARBA" id="ARBA00022598"/>
    </source>
</evidence>
<dbReference type="GO" id="GO:0016874">
    <property type="term" value="F:ligase activity"/>
    <property type="evidence" value="ECO:0007669"/>
    <property type="project" value="UniProtKB-KW"/>
</dbReference>
<keyword evidence="6" id="KW-0460">Magnesium</keyword>
<dbReference type="InterPro" id="IPR042099">
    <property type="entry name" value="ANL_N_sf"/>
</dbReference>
<dbReference type="Pfam" id="PF13193">
    <property type="entry name" value="AMP-binding_C"/>
    <property type="match status" value="1"/>
</dbReference>
<evidence type="ECO:0000259" key="8">
    <source>
        <dbReference type="Pfam" id="PF13193"/>
    </source>
</evidence>
<protein>
    <recommendedName>
        <fullName evidence="11">4-coumarate--CoA ligase-like 2</fullName>
    </recommendedName>
</protein>
<dbReference type="PROSITE" id="PS00455">
    <property type="entry name" value="AMP_BINDING"/>
    <property type="match status" value="1"/>
</dbReference>
<dbReference type="InterPro" id="IPR020845">
    <property type="entry name" value="AMP-binding_CS"/>
</dbReference>
<dbReference type="PANTHER" id="PTHR24096">
    <property type="entry name" value="LONG-CHAIN-FATTY-ACID--COA LIGASE"/>
    <property type="match status" value="1"/>
</dbReference>
<dbReference type="FunFam" id="3.30.300.30:FF:000007">
    <property type="entry name" value="4-coumarate--CoA ligase 2"/>
    <property type="match status" value="1"/>
</dbReference>
<evidence type="ECO:0000256" key="6">
    <source>
        <dbReference type="ARBA" id="ARBA00022842"/>
    </source>
</evidence>
<dbReference type="EMBL" id="LS974624">
    <property type="protein sequence ID" value="CAG7899537.1"/>
    <property type="molecule type" value="Genomic_DNA"/>
</dbReference>
<dbReference type="Proteomes" id="UP000694005">
    <property type="component" value="Chromosome A08"/>
</dbReference>
<keyword evidence="4" id="KW-0547">Nucleotide-binding</keyword>
<dbReference type="GO" id="GO:0005524">
    <property type="term" value="F:ATP binding"/>
    <property type="evidence" value="ECO:0007669"/>
    <property type="project" value="UniProtKB-KW"/>
</dbReference>
<comment type="cofactor">
    <cofactor evidence="1">
        <name>Mg(2+)</name>
        <dbReference type="ChEBI" id="CHEBI:18420"/>
    </cofactor>
</comment>
<dbReference type="SUPFAM" id="SSF56801">
    <property type="entry name" value="Acetyl-CoA synthetase-like"/>
    <property type="match status" value="1"/>
</dbReference>
<dbReference type="Pfam" id="PF00501">
    <property type="entry name" value="AMP-binding"/>
    <property type="match status" value="1"/>
</dbReference>
<dbReference type="InterPro" id="IPR045851">
    <property type="entry name" value="AMP-bd_C_sf"/>
</dbReference>
<sequence length="552" mass="59886">MALDRKSGFCESNSIFYSKRDPMVLPPPNQHLDVTTFISSQPHRGKTAFVDAVTGRRLSFSELWLGVKRVAACLYSLGVRKGDVVIILSPNSVLYPVVSLAVMSLGAVITTANPISTSGEIGNQLGDSLPVLAFTTCQLVSKLAVAAAAAASASKLPVVLMDDNNGVEAHAEGVKIVGSLEAMMESEQSESRAKQRVNQDDTAALLYSSGTTGKSKGVMITHRNLIALVQTYRLRFGLEQRTVCTIPMCHVFSFGGFATSLIALGWTTMVLPKFEMSKLLSAVETHRPTHLTLVPPMVVAMVNGAKEINSNYDVSSLHTVVAGGAPLSREVIEKFVKSYPNVKVLQGYGLTETTAIVATMFTKEETERFGSSGLLSPNVEAKIVDPETGRLLGVDQTGELWLRSPTVMKGYYKNEEATAETIDSEGWLKTGDLCYIDCEGFVFVVDRLKELIKCNGYQVAPAELEALLLAHPEIDDAAVIPIPDEKAGQYPMAYIVRKAGSNLSESEIMGFVAKQVSRYKKIRKVVFLGSIPKNPSGKILRRELKKLTTSKL</sequence>
<evidence type="ECO:0000256" key="5">
    <source>
        <dbReference type="ARBA" id="ARBA00022840"/>
    </source>
</evidence>
<gene>
    <name evidence="10" type="ORF">BRAA08T34874Z</name>
    <name evidence="9" type="ORF">BRAPAZ1V2_A08P32030.2</name>
</gene>
<feature type="domain" description="AMP-dependent synthetase/ligase" evidence="7">
    <location>
        <begin position="42"/>
        <end position="412"/>
    </location>
</feature>
<evidence type="ECO:0000256" key="1">
    <source>
        <dbReference type="ARBA" id="ARBA00001946"/>
    </source>
</evidence>
<reference evidence="10" key="1">
    <citation type="submission" date="2018-11" db="EMBL/GenBank/DDBJ databases">
        <authorList>
            <consortium name="Genoscope - CEA"/>
            <person name="William W."/>
        </authorList>
    </citation>
    <scope>NUCLEOTIDE SEQUENCE</scope>
</reference>
<name>A0A3P6CF20_BRACM</name>
<evidence type="ECO:0008006" key="11">
    <source>
        <dbReference type="Google" id="ProtNLM"/>
    </source>
</evidence>
<keyword evidence="3" id="KW-0436">Ligase</keyword>
<evidence type="ECO:0000259" key="7">
    <source>
        <dbReference type="Pfam" id="PF00501"/>
    </source>
</evidence>
<feature type="domain" description="AMP-binding enzyme C-terminal" evidence="8">
    <location>
        <begin position="463"/>
        <end position="538"/>
    </location>
</feature>
<dbReference type="InterPro" id="IPR000873">
    <property type="entry name" value="AMP-dep_synth/lig_dom"/>
</dbReference>
<proteinExistence type="inferred from homology"/>
<dbReference type="Gene3D" id="3.30.300.30">
    <property type="match status" value="1"/>
</dbReference>
<dbReference type="EMBL" id="LR031575">
    <property type="protein sequence ID" value="VDD07082.1"/>
    <property type="molecule type" value="Genomic_DNA"/>
</dbReference>
<keyword evidence="5" id="KW-0067">ATP-binding</keyword>
<dbReference type="InterPro" id="IPR025110">
    <property type="entry name" value="AMP-bd_C"/>
</dbReference>
<evidence type="ECO:0000256" key="4">
    <source>
        <dbReference type="ARBA" id="ARBA00022741"/>
    </source>
</evidence>
<dbReference type="CDD" id="cd05904">
    <property type="entry name" value="4CL"/>
    <property type="match status" value="1"/>
</dbReference>
<dbReference type="AlphaFoldDB" id="A0A3P6CF20"/>
<accession>A0A3P6CF20</accession>
<evidence type="ECO:0000256" key="2">
    <source>
        <dbReference type="ARBA" id="ARBA00006432"/>
    </source>
</evidence>
<evidence type="ECO:0000313" key="10">
    <source>
        <dbReference type="EMBL" id="VDD07082.1"/>
    </source>
</evidence>
<evidence type="ECO:0000313" key="9">
    <source>
        <dbReference type="EMBL" id="CAG7899537.1"/>
    </source>
</evidence>
<comment type="similarity">
    <text evidence="2">Belongs to the ATP-dependent AMP-binding enzyme family.</text>
</comment>
<dbReference type="PANTHER" id="PTHR24096:SF374">
    <property type="entry name" value="4-COUMARATE--COA LIGASE-LIKE 2"/>
    <property type="match status" value="1"/>
</dbReference>
<dbReference type="Gramene" id="A08p32030.2_BraZ1">
    <property type="protein sequence ID" value="A08p32030.2_BraZ1.CDS"/>
    <property type="gene ID" value="A08g32030.2_BraZ1"/>
</dbReference>
<dbReference type="FunFam" id="3.40.50.12780:FF:000003">
    <property type="entry name" value="Long-chain-fatty-acid--CoA ligase FadD"/>
    <property type="match status" value="1"/>
</dbReference>
<organism evidence="10">
    <name type="scientific">Brassica campestris</name>
    <name type="common">Field mustard</name>
    <dbReference type="NCBI Taxonomy" id="3711"/>
    <lineage>
        <taxon>Eukaryota</taxon>
        <taxon>Viridiplantae</taxon>
        <taxon>Streptophyta</taxon>
        <taxon>Embryophyta</taxon>
        <taxon>Tracheophyta</taxon>
        <taxon>Spermatophyta</taxon>
        <taxon>Magnoliopsida</taxon>
        <taxon>eudicotyledons</taxon>
        <taxon>Gunneridae</taxon>
        <taxon>Pentapetalae</taxon>
        <taxon>rosids</taxon>
        <taxon>malvids</taxon>
        <taxon>Brassicales</taxon>
        <taxon>Brassicaceae</taxon>
        <taxon>Brassiceae</taxon>
        <taxon>Brassica</taxon>
    </lineage>
</organism>
<dbReference type="Gene3D" id="3.40.50.12780">
    <property type="entry name" value="N-terminal domain of ligase-like"/>
    <property type="match status" value="1"/>
</dbReference>